<protein>
    <submittedName>
        <fullName evidence="2">Uncharacterized protein</fullName>
    </submittedName>
</protein>
<evidence type="ECO:0000256" key="1">
    <source>
        <dbReference type="SAM" id="Phobius"/>
    </source>
</evidence>
<keyword evidence="1" id="KW-0812">Transmembrane</keyword>
<keyword evidence="1" id="KW-0472">Membrane</keyword>
<dbReference type="AlphaFoldDB" id="A0A2P2JSZ3"/>
<dbReference type="EMBL" id="GGEC01016077">
    <property type="protein sequence ID" value="MBW96560.1"/>
    <property type="molecule type" value="Transcribed_RNA"/>
</dbReference>
<evidence type="ECO:0000313" key="2">
    <source>
        <dbReference type="EMBL" id="MBW96560.1"/>
    </source>
</evidence>
<accession>A0A2P2JSZ3</accession>
<keyword evidence="1" id="KW-1133">Transmembrane helix</keyword>
<feature type="transmembrane region" description="Helical" evidence="1">
    <location>
        <begin position="20"/>
        <end position="38"/>
    </location>
</feature>
<organism evidence="2">
    <name type="scientific">Rhizophora mucronata</name>
    <name type="common">Asiatic mangrove</name>
    <dbReference type="NCBI Taxonomy" id="61149"/>
    <lineage>
        <taxon>Eukaryota</taxon>
        <taxon>Viridiplantae</taxon>
        <taxon>Streptophyta</taxon>
        <taxon>Embryophyta</taxon>
        <taxon>Tracheophyta</taxon>
        <taxon>Spermatophyta</taxon>
        <taxon>Magnoliopsida</taxon>
        <taxon>eudicotyledons</taxon>
        <taxon>Gunneridae</taxon>
        <taxon>Pentapetalae</taxon>
        <taxon>rosids</taxon>
        <taxon>fabids</taxon>
        <taxon>Malpighiales</taxon>
        <taxon>Rhizophoraceae</taxon>
        <taxon>Rhizophora</taxon>
    </lineage>
</organism>
<name>A0A2P2JSZ3_RHIMU</name>
<sequence>MRLIDLFRGSLCVQFGDDFILYLFIYFHLNVIFLAMGTRV</sequence>
<proteinExistence type="predicted"/>
<reference evidence="2" key="1">
    <citation type="submission" date="2018-02" db="EMBL/GenBank/DDBJ databases">
        <title>Rhizophora mucronata_Transcriptome.</title>
        <authorList>
            <person name="Meera S.P."/>
            <person name="Sreeshan A."/>
            <person name="Augustine A."/>
        </authorList>
    </citation>
    <scope>NUCLEOTIDE SEQUENCE</scope>
    <source>
        <tissue evidence="2">Leaf</tissue>
    </source>
</reference>